<comment type="function">
    <text evidence="5">One of two assembly initiator proteins, it binds directly to the 5'-end of the 23S rRNA, where it nucleates assembly of the 50S subunit.</text>
</comment>
<feature type="domain" description="KOW" evidence="7">
    <location>
        <begin position="4"/>
        <end position="31"/>
    </location>
</feature>
<evidence type="ECO:0000256" key="5">
    <source>
        <dbReference type="HAMAP-Rule" id="MF_01326"/>
    </source>
</evidence>
<evidence type="ECO:0000256" key="4">
    <source>
        <dbReference type="ARBA" id="ARBA00035206"/>
    </source>
</evidence>
<dbReference type="InterPro" id="IPR041988">
    <property type="entry name" value="Ribosomal_uL24_KOW"/>
</dbReference>
<reference evidence="8" key="1">
    <citation type="submission" date="2022-10" db="EMBL/GenBank/DDBJ databases">
        <title>Host association and intracellularity evolved multiple times independently in the Rickettsiales.</title>
        <authorList>
            <person name="Castelli M."/>
            <person name="Nardi T."/>
            <person name="Gammuto L."/>
            <person name="Bellinzona G."/>
            <person name="Sabaneyeva E."/>
            <person name="Potekhin A."/>
            <person name="Serra V."/>
            <person name="Petroni G."/>
            <person name="Sassera D."/>
        </authorList>
    </citation>
    <scope>NUCLEOTIDE SEQUENCE [LARGE SCALE GENOMIC DNA]</scope>
    <source>
        <strain evidence="8">US_Bl 11III1</strain>
    </source>
</reference>
<gene>
    <name evidence="5" type="primary">rplX</name>
    <name evidence="8" type="ORF">Fokcrypt_00054</name>
</gene>
<dbReference type="RefSeq" id="WP_323722210.1">
    <property type="nucleotide sequence ID" value="NZ_CP110343.1"/>
</dbReference>
<dbReference type="Pfam" id="PF00467">
    <property type="entry name" value="KOW"/>
    <property type="match status" value="1"/>
</dbReference>
<comment type="subunit">
    <text evidence="5">Part of the 50S ribosomal subunit.</text>
</comment>
<keyword evidence="9" id="KW-1185">Reference proteome</keyword>
<dbReference type="HAMAP" id="MF_01326_B">
    <property type="entry name" value="Ribosomal_uL24_B"/>
    <property type="match status" value="1"/>
</dbReference>
<protein>
    <recommendedName>
        <fullName evidence="4 5">Large ribosomal subunit protein uL24</fullName>
    </recommendedName>
</protein>
<proteinExistence type="inferred from homology"/>
<comment type="similarity">
    <text evidence="1 5 6">Belongs to the universal ribosomal protein uL24 family.</text>
</comment>
<comment type="function">
    <text evidence="5">One of the proteins that surrounds the polypeptide exit tunnel on the outside of the subunit.</text>
</comment>
<dbReference type="PROSITE" id="PS01108">
    <property type="entry name" value="RIBOSOMAL_L24"/>
    <property type="match status" value="1"/>
</dbReference>
<evidence type="ECO:0000313" key="9">
    <source>
        <dbReference type="Proteomes" id="UP001325140"/>
    </source>
</evidence>
<dbReference type="CDD" id="cd06089">
    <property type="entry name" value="KOW_RPL26"/>
    <property type="match status" value="1"/>
</dbReference>
<dbReference type="InterPro" id="IPR014722">
    <property type="entry name" value="Rib_uL2_dom2"/>
</dbReference>
<dbReference type="InterPro" id="IPR005825">
    <property type="entry name" value="Ribosomal_uL24_CS"/>
</dbReference>
<keyword evidence="5" id="KW-0699">rRNA-binding</keyword>
<evidence type="ECO:0000256" key="2">
    <source>
        <dbReference type="ARBA" id="ARBA00022980"/>
    </source>
</evidence>
<dbReference type="EMBL" id="CP110343">
    <property type="protein sequence ID" value="WPX97549.1"/>
    <property type="molecule type" value="Genomic_DNA"/>
</dbReference>
<evidence type="ECO:0000256" key="3">
    <source>
        <dbReference type="ARBA" id="ARBA00023274"/>
    </source>
</evidence>
<accession>A0ABZ0UPC8</accession>
<keyword evidence="5" id="KW-0694">RNA-binding</keyword>
<evidence type="ECO:0000313" key="8">
    <source>
        <dbReference type="EMBL" id="WPX97549.1"/>
    </source>
</evidence>
<keyword evidence="3 5" id="KW-0687">Ribonucleoprotein</keyword>
<dbReference type="NCBIfam" id="TIGR01079">
    <property type="entry name" value="rplX_bact"/>
    <property type="match status" value="1"/>
</dbReference>
<dbReference type="Gene3D" id="2.30.30.30">
    <property type="match status" value="1"/>
</dbReference>
<sequence>MAARVVKGDEVVVISGKYKGKTGKVLAVLVDENEVVVSGVNIRRKKQKANANGYQNIECPLSLSKVMHIDPNDRKPCRIGFKILDGKKIRYSKRSGADIHHPEYVKKVDVEKSLS</sequence>
<dbReference type="InterPro" id="IPR057264">
    <property type="entry name" value="Ribosomal_uL24_C"/>
</dbReference>
<keyword evidence="2 5" id="KW-0689">Ribosomal protein</keyword>
<dbReference type="SUPFAM" id="SSF50104">
    <property type="entry name" value="Translation proteins SH3-like domain"/>
    <property type="match status" value="1"/>
</dbReference>
<dbReference type="PANTHER" id="PTHR12903">
    <property type="entry name" value="MITOCHONDRIAL RIBOSOMAL PROTEIN L24"/>
    <property type="match status" value="1"/>
</dbReference>
<dbReference type="InterPro" id="IPR005824">
    <property type="entry name" value="KOW"/>
</dbReference>
<organism evidence="8 9">
    <name type="scientific">Candidatus Fokinia crypta</name>
    <dbReference type="NCBI Taxonomy" id="1920990"/>
    <lineage>
        <taxon>Bacteria</taxon>
        <taxon>Pseudomonadati</taxon>
        <taxon>Pseudomonadota</taxon>
        <taxon>Alphaproteobacteria</taxon>
        <taxon>Rickettsiales</taxon>
        <taxon>Candidatus Midichloriaceae</taxon>
        <taxon>Candidatus Fokinia</taxon>
    </lineage>
</organism>
<name>A0ABZ0UPC8_9RICK</name>
<dbReference type="Proteomes" id="UP001325140">
    <property type="component" value="Chromosome"/>
</dbReference>
<evidence type="ECO:0000259" key="7">
    <source>
        <dbReference type="SMART" id="SM00739"/>
    </source>
</evidence>
<dbReference type="GO" id="GO:0005840">
    <property type="term" value="C:ribosome"/>
    <property type="evidence" value="ECO:0007669"/>
    <property type="project" value="UniProtKB-KW"/>
</dbReference>
<dbReference type="SMART" id="SM00739">
    <property type="entry name" value="KOW"/>
    <property type="match status" value="1"/>
</dbReference>
<dbReference type="Pfam" id="PF17136">
    <property type="entry name" value="ribosomal_L24"/>
    <property type="match status" value="1"/>
</dbReference>
<evidence type="ECO:0000256" key="1">
    <source>
        <dbReference type="ARBA" id="ARBA00010618"/>
    </source>
</evidence>
<dbReference type="InterPro" id="IPR003256">
    <property type="entry name" value="Ribosomal_uL24"/>
</dbReference>
<dbReference type="InterPro" id="IPR008991">
    <property type="entry name" value="Translation_prot_SH3-like_sf"/>
</dbReference>
<evidence type="ECO:0000256" key="6">
    <source>
        <dbReference type="RuleBase" id="RU003477"/>
    </source>
</evidence>